<gene>
    <name evidence="2" type="ORF">Pan14r_52150</name>
</gene>
<sequence>MKRWAWGTLLAFFALGQCQLGAREVPAENYFRTTDQDVNIQPRAGDVVVFDEARNSQYFLNGRNLNIVAATIKVIGNARISSFQSEATGSNGQGSDGSHAADYGDSPHCRNGSNGRSGGQGGDGPEGNSGASGPAIYLHIGTITGRGLLHIDAKGQKGGKGGLGGTGGRGGRGARGGDSESNIFDCACGGGDGGDGGSGGQGGRGGRGGVGGSGGIISLTQNTVRVEQRLSLNVDGGPGGNGGTGGTGGPGGEAGGMGRGSRNCGGGRTGSGGPSGSTGPTGSAGRRGEGGDIVRLPVDIPFPEMITDRPLGGGDPVVFSAPEAPPVARISRTVDSSTSASGFGNDSSDYTDYSEDYGHYAPSPDHATDGGESLDSGSASMNLEEARELEATLVRIRDLLNEIRDLRGSALK</sequence>
<dbReference type="EMBL" id="SJPL01000002">
    <property type="protein sequence ID" value="TWT65666.1"/>
    <property type="molecule type" value="Genomic_DNA"/>
</dbReference>
<dbReference type="Proteomes" id="UP000317238">
    <property type="component" value="Unassembled WGS sequence"/>
</dbReference>
<feature type="region of interest" description="Disordered" evidence="1">
    <location>
        <begin position="86"/>
        <end position="133"/>
    </location>
</feature>
<evidence type="ECO:0000256" key="1">
    <source>
        <dbReference type="SAM" id="MobiDB-lite"/>
    </source>
</evidence>
<keyword evidence="3" id="KW-1185">Reference proteome</keyword>
<feature type="compositionally biased region" description="Gly residues" evidence="1">
    <location>
        <begin position="195"/>
        <end position="215"/>
    </location>
</feature>
<feature type="region of interest" description="Disordered" evidence="1">
    <location>
        <begin position="330"/>
        <end position="383"/>
    </location>
</feature>
<dbReference type="AlphaFoldDB" id="A0A5C5XR20"/>
<accession>A0A5C5XR20</accession>
<name>A0A5C5XR20_9PLAN</name>
<evidence type="ECO:0000313" key="3">
    <source>
        <dbReference type="Proteomes" id="UP000317238"/>
    </source>
</evidence>
<evidence type="ECO:0000313" key="2">
    <source>
        <dbReference type="EMBL" id="TWT65666.1"/>
    </source>
</evidence>
<feature type="compositionally biased region" description="Gly residues" evidence="1">
    <location>
        <begin position="115"/>
        <end position="127"/>
    </location>
</feature>
<feature type="compositionally biased region" description="Polar residues" evidence="1">
    <location>
        <begin position="333"/>
        <end position="345"/>
    </location>
</feature>
<dbReference type="RefSeq" id="WP_231598598.1">
    <property type="nucleotide sequence ID" value="NZ_SJPL01000002.1"/>
</dbReference>
<feature type="compositionally biased region" description="Gly residues" evidence="1">
    <location>
        <begin position="156"/>
        <end position="176"/>
    </location>
</feature>
<feature type="region of interest" description="Disordered" evidence="1">
    <location>
        <begin position="156"/>
        <end position="178"/>
    </location>
</feature>
<feature type="region of interest" description="Disordered" evidence="1">
    <location>
        <begin position="232"/>
        <end position="294"/>
    </location>
</feature>
<proteinExistence type="predicted"/>
<feature type="compositionally biased region" description="Gly residues" evidence="1">
    <location>
        <begin position="236"/>
        <end position="276"/>
    </location>
</feature>
<protein>
    <submittedName>
        <fullName evidence="2">Uncharacterized protein</fullName>
    </submittedName>
</protein>
<reference evidence="2 3" key="1">
    <citation type="submission" date="2019-02" db="EMBL/GenBank/DDBJ databases">
        <title>Deep-cultivation of Planctomycetes and their phenomic and genomic characterization uncovers novel biology.</title>
        <authorList>
            <person name="Wiegand S."/>
            <person name="Jogler M."/>
            <person name="Boedeker C."/>
            <person name="Pinto D."/>
            <person name="Vollmers J."/>
            <person name="Rivas-Marin E."/>
            <person name="Kohn T."/>
            <person name="Peeters S.H."/>
            <person name="Heuer A."/>
            <person name="Rast P."/>
            <person name="Oberbeckmann S."/>
            <person name="Bunk B."/>
            <person name="Jeske O."/>
            <person name="Meyerdierks A."/>
            <person name="Storesund J.E."/>
            <person name="Kallscheuer N."/>
            <person name="Luecker S."/>
            <person name="Lage O.M."/>
            <person name="Pohl T."/>
            <person name="Merkel B.J."/>
            <person name="Hornburger P."/>
            <person name="Mueller R.-W."/>
            <person name="Bruemmer F."/>
            <person name="Labrenz M."/>
            <person name="Spormann A.M."/>
            <person name="Op Den Camp H."/>
            <person name="Overmann J."/>
            <person name="Amann R."/>
            <person name="Jetten M.S.M."/>
            <person name="Mascher T."/>
            <person name="Medema M.H."/>
            <person name="Devos D.P."/>
            <person name="Kaster A.-K."/>
            <person name="Ovreas L."/>
            <person name="Rohde M."/>
            <person name="Galperin M.Y."/>
            <person name="Jogler C."/>
        </authorList>
    </citation>
    <scope>NUCLEOTIDE SEQUENCE [LARGE SCALE GENOMIC DNA]</scope>
    <source>
        <strain evidence="2 3">Pan14r</strain>
    </source>
</reference>
<feature type="region of interest" description="Disordered" evidence="1">
    <location>
        <begin position="195"/>
        <end position="216"/>
    </location>
</feature>
<comment type="caution">
    <text evidence="2">The sequence shown here is derived from an EMBL/GenBank/DDBJ whole genome shotgun (WGS) entry which is preliminary data.</text>
</comment>
<organism evidence="2 3">
    <name type="scientific">Crateriforma conspicua</name>
    <dbReference type="NCBI Taxonomy" id="2527996"/>
    <lineage>
        <taxon>Bacteria</taxon>
        <taxon>Pseudomonadati</taxon>
        <taxon>Planctomycetota</taxon>
        <taxon>Planctomycetia</taxon>
        <taxon>Planctomycetales</taxon>
        <taxon>Planctomycetaceae</taxon>
        <taxon>Crateriforma</taxon>
    </lineage>
</organism>